<evidence type="ECO:0000256" key="7">
    <source>
        <dbReference type="ARBA" id="ARBA00023141"/>
    </source>
</evidence>
<dbReference type="PANTHER" id="PTHR22854:SF2">
    <property type="entry name" value="INDOLE-3-GLYCEROL-PHOSPHATE SYNTHASE"/>
    <property type="match status" value="1"/>
</dbReference>
<evidence type="ECO:0000256" key="6">
    <source>
        <dbReference type="ARBA" id="ARBA00022822"/>
    </source>
</evidence>
<comment type="pathway">
    <text evidence="2 9">Amino-acid biosynthesis; L-tryptophan biosynthesis; L-tryptophan from chorismate: step 4/5.</text>
</comment>
<dbReference type="InterPro" id="IPR011060">
    <property type="entry name" value="RibuloseP-bd_barrel"/>
</dbReference>
<dbReference type="InterPro" id="IPR013785">
    <property type="entry name" value="Aldolase_TIM"/>
</dbReference>
<dbReference type="AlphaFoldDB" id="A0A0K9GRI3"/>
<evidence type="ECO:0000259" key="10">
    <source>
        <dbReference type="Pfam" id="PF00218"/>
    </source>
</evidence>
<dbReference type="NCBIfam" id="NF001371">
    <property type="entry name" value="PRK00278.1-3"/>
    <property type="match status" value="1"/>
</dbReference>
<dbReference type="STRING" id="1679170.AC625_07010"/>
<dbReference type="InterPro" id="IPR045186">
    <property type="entry name" value="Indole-3-glycerol_P_synth"/>
</dbReference>
<dbReference type="UniPathway" id="UPA00035">
    <property type="reaction ID" value="UER00043"/>
</dbReference>
<dbReference type="Proteomes" id="UP000037146">
    <property type="component" value="Unassembled WGS sequence"/>
</dbReference>
<dbReference type="NCBIfam" id="NF001377">
    <property type="entry name" value="PRK00278.2-4"/>
    <property type="match status" value="1"/>
</dbReference>
<evidence type="ECO:0000256" key="8">
    <source>
        <dbReference type="ARBA" id="ARBA00023239"/>
    </source>
</evidence>
<dbReference type="GO" id="GO:0004425">
    <property type="term" value="F:indole-3-glycerol-phosphate synthase activity"/>
    <property type="evidence" value="ECO:0007669"/>
    <property type="project" value="UniProtKB-UniRule"/>
</dbReference>
<proteinExistence type="inferred from homology"/>
<dbReference type="SUPFAM" id="SSF51366">
    <property type="entry name" value="Ribulose-phoshate binding barrel"/>
    <property type="match status" value="1"/>
</dbReference>
<sequence>MANILTAILAVKHEEIIKLKKLKFPNYQSEYTKRSLLQSMKESQKVSIIAEIKRASPSRGDIDRDVDPVKQAIAYEKNGAAAISVLTDKEFFKGSFEDLKKVSEAVKIPILCKDFIIDEIQIDHAKRAGAHIILLIAAALPVKRLTELYRYAKSEDLEVLVEVHDEEELQAVLPIDPELIGINNRNLKTFEVNLEVTERLGSQLVEMDKLFISESGVKVRHDVERVRDAGAKGILVGETLMQAENLNHSFKEFGVILKGENYAR</sequence>
<evidence type="ECO:0000256" key="4">
    <source>
        <dbReference type="ARBA" id="ARBA00022605"/>
    </source>
</evidence>
<organism evidence="11 12">
    <name type="scientific">Peribacillus loiseleuriae</name>
    <dbReference type="NCBI Taxonomy" id="1679170"/>
    <lineage>
        <taxon>Bacteria</taxon>
        <taxon>Bacillati</taxon>
        <taxon>Bacillota</taxon>
        <taxon>Bacilli</taxon>
        <taxon>Bacillales</taxon>
        <taxon>Bacillaceae</taxon>
        <taxon>Peribacillus</taxon>
    </lineage>
</organism>
<evidence type="ECO:0000256" key="9">
    <source>
        <dbReference type="HAMAP-Rule" id="MF_00134"/>
    </source>
</evidence>
<dbReference type="RefSeq" id="WP_049680636.1">
    <property type="nucleotide sequence ID" value="NZ_LFZW01000001.1"/>
</dbReference>
<keyword evidence="7 9" id="KW-0057">Aromatic amino acid biosynthesis</keyword>
<dbReference type="GO" id="GO:0004640">
    <property type="term" value="F:phosphoribosylanthranilate isomerase activity"/>
    <property type="evidence" value="ECO:0007669"/>
    <property type="project" value="TreeGrafter"/>
</dbReference>
<dbReference type="Pfam" id="PF00218">
    <property type="entry name" value="IGPS"/>
    <property type="match status" value="1"/>
</dbReference>
<comment type="catalytic activity">
    <reaction evidence="1 9">
        <text>1-(2-carboxyphenylamino)-1-deoxy-D-ribulose 5-phosphate + H(+) = (1S,2R)-1-C-(indol-3-yl)glycerol 3-phosphate + CO2 + H2O</text>
        <dbReference type="Rhea" id="RHEA:23476"/>
        <dbReference type="ChEBI" id="CHEBI:15377"/>
        <dbReference type="ChEBI" id="CHEBI:15378"/>
        <dbReference type="ChEBI" id="CHEBI:16526"/>
        <dbReference type="ChEBI" id="CHEBI:58613"/>
        <dbReference type="ChEBI" id="CHEBI:58866"/>
        <dbReference type="EC" id="4.1.1.48"/>
    </reaction>
</comment>
<keyword evidence="12" id="KW-1185">Reference proteome</keyword>
<dbReference type="OrthoDB" id="9804217at2"/>
<dbReference type="Gene3D" id="3.20.20.70">
    <property type="entry name" value="Aldolase class I"/>
    <property type="match status" value="1"/>
</dbReference>
<dbReference type="InterPro" id="IPR013798">
    <property type="entry name" value="Indole-3-glycerol_P_synth_dom"/>
</dbReference>
<accession>A0A0K9GRI3</accession>
<dbReference type="FunFam" id="3.20.20.70:FF:000024">
    <property type="entry name" value="Indole-3-glycerol phosphate synthase"/>
    <property type="match status" value="1"/>
</dbReference>
<keyword evidence="5 9" id="KW-0210">Decarboxylase</keyword>
<keyword evidence="4 9" id="KW-0028">Amino-acid biosynthesis</keyword>
<dbReference type="HAMAP" id="MF_00134_A">
    <property type="entry name" value="IGPS_A"/>
    <property type="match status" value="1"/>
</dbReference>
<dbReference type="CDD" id="cd00331">
    <property type="entry name" value="IGPS"/>
    <property type="match status" value="1"/>
</dbReference>
<name>A0A0K9GRI3_9BACI</name>
<protein>
    <recommendedName>
        <fullName evidence="9">Indole-3-glycerol phosphate synthase</fullName>
        <shortName evidence="9">IGPS</shortName>
        <ecNumber evidence="9">4.1.1.48</ecNumber>
    </recommendedName>
</protein>
<dbReference type="GO" id="GO:0000162">
    <property type="term" value="P:L-tryptophan biosynthetic process"/>
    <property type="evidence" value="ECO:0007669"/>
    <property type="project" value="UniProtKB-UniRule"/>
</dbReference>
<dbReference type="PROSITE" id="PS00614">
    <property type="entry name" value="IGPS"/>
    <property type="match status" value="1"/>
</dbReference>
<gene>
    <name evidence="9" type="primary">trpC</name>
    <name evidence="11" type="ORF">AC625_07010</name>
</gene>
<reference evidence="12" key="1">
    <citation type="submission" date="2015-07" db="EMBL/GenBank/DDBJ databases">
        <title>Genome sequencing project for genomic taxonomy and phylogenomics of Bacillus-like bacteria.</title>
        <authorList>
            <person name="Liu B."/>
            <person name="Wang J."/>
            <person name="Zhu Y."/>
            <person name="Liu G."/>
            <person name="Chen Q."/>
            <person name="Chen Z."/>
            <person name="Lan J."/>
            <person name="Che J."/>
            <person name="Ge C."/>
            <person name="Shi H."/>
            <person name="Pan Z."/>
            <person name="Liu X."/>
        </authorList>
    </citation>
    <scope>NUCLEOTIDE SEQUENCE [LARGE SCALE GENOMIC DNA]</scope>
    <source>
        <strain evidence="12">FJAT-27997</strain>
    </source>
</reference>
<evidence type="ECO:0000256" key="1">
    <source>
        <dbReference type="ARBA" id="ARBA00001633"/>
    </source>
</evidence>
<evidence type="ECO:0000256" key="2">
    <source>
        <dbReference type="ARBA" id="ARBA00004696"/>
    </source>
</evidence>
<feature type="domain" description="Indole-3-glycerol phosphate synthase" evidence="10">
    <location>
        <begin position="12"/>
        <end position="252"/>
    </location>
</feature>
<comment type="caution">
    <text evidence="11">The sequence shown here is derived from an EMBL/GenBank/DDBJ whole genome shotgun (WGS) entry which is preliminary data.</text>
</comment>
<dbReference type="HAMAP" id="MF_00134_B">
    <property type="entry name" value="IGPS_B"/>
    <property type="match status" value="1"/>
</dbReference>
<evidence type="ECO:0000256" key="3">
    <source>
        <dbReference type="ARBA" id="ARBA00008737"/>
    </source>
</evidence>
<evidence type="ECO:0000313" key="12">
    <source>
        <dbReference type="Proteomes" id="UP000037146"/>
    </source>
</evidence>
<dbReference type="EMBL" id="LFZW01000001">
    <property type="protein sequence ID" value="KMY49304.1"/>
    <property type="molecule type" value="Genomic_DNA"/>
</dbReference>
<dbReference type="PANTHER" id="PTHR22854">
    <property type="entry name" value="TRYPTOPHAN BIOSYNTHESIS PROTEIN"/>
    <property type="match status" value="1"/>
</dbReference>
<dbReference type="PATRIC" id="fig|1679170.3.peg.1508"/>
<evidence type="ECO:0000313" key="11">
    <source>
        <dbReference type="EMBL" id="KMY49304.1"/>
    </source>
</evidence>
<comment type="similarity">
    <text evidence="3 9">Belongs to the TrpC family.</text>
</comment>
<dbReference type="InterPro" id="IPR001468">
    <property type="entry name" value="Indole-3-GlycerolPSynthase_CS"/>
</dbReference>
<dbReference type="EC" id="4.1.1.48" evidence="9"/>
<evidence type="ECO:0000256" key="5">
    <source>
        <dbReference type="ARBA" id="ARBA00022793"/>
    </source>
</evidence>
<keyword evidence="8 9" id="KW-0456">Lyase</keyword>
<keyword evidence="6 9" id="KW-0822">Tryptophan biosynthesis</keyword>